<evidence type="ECO:0000313" key="1">
    <source>
        <dbReference type="EMBL" id="KKK42274.1"/>
    </source>
</evidence>
<protein>
    <submittedName>
        <fullName evidence="1">Uncharacterized protein</fullName>
    </submittedName>
</protein>
<accession>A0A0F8XJF9</accession>
<sequence length="86" mass="10243">MSYSMYRQIPLKKRKKLKIDLLKLKENYIKQNEKLTLLFLKANHNSIKAIDDLINNKISLEQFKHTTKLAQEYKSKVYKLFNLGGK</sequence>
<proteinExistence type="predicted"/>
<organism evidence="1">
    <name type="scientific">marine sediment metagenome</name>
    <dbReference type="NCBI Taxonomy" id="412755"/>
    <lineage>
        <taxon>unclassified sequences</taxon>
        <taxon>metagenomes</taxon>
        <taxon>ecological metagenomes</taxon>
    </lineage>
</organism>
<name>A0A0F8XJF9_9ZZZZ</name>
<dbReference type="EMBL" id="LAZR01070337">
    <property type="protein sequence ID" value="KKK42274.1"/>
    <property type="molecule type" value="Genomic_DNA"/>
</dbReference>
<comment type="caution">
    <text evidence="1">The sequence shown here is derived from an EMBL/GenBank/DDBJ whole genome shotgun (WGS) entry which is preliminary data.</text>
</comment>
<dbReference type="AlphaFoldDB" id="A0A0F8XJF9"/>
<reference evidence="1" key="1">
    <citation type="journal article" date="2015" name="Nature">
        <title>Complex archaea that bridge the gap between prokaryotes and eukaryotes.</title>
        <authorList>
            <person name="Spang A."/>
            <person name="Saw J.H."/>
            <person name="Jorgensen S.L."/>
            <person name="Zaremba-Niedzwiedzka K."/>
            <person name="Martijn J."/>
            <person name="Lind A.E."/>
            <person name="van Eijk R."/>
            <person name="Schleper C."/>
            <person name="Guy L."/>
            <person name="Ettema T.J."/>
        </authorList>
    </citation>
    <scope>NUCLEOTIDE SEQUENCE</scope>
</reference>
<gene>
    <name evidence="1" type="ORF">LCGC14_2168930</name>
</gene>